<protein>
    <submittedName>
        <fullName evidence="1">Uncharacterized protein</fullName>
    </submittedName>
</protein>
<sequence length="239" mass="26662">MSIVVRQNSALGYFGSGNDICTSHSSDQIKTACHGLRNETRDKSAQRVAERYKTQQRFSLAHARSLICVAHQCVTFQHDQETQLLLNLVDSESGVKHTHQTALDVATLAKHTLMAEEDLALSRLKECELMLIMLKDAAKEARVHVTQANNQVGNLVSYLDSRSLPLRRTFQATNSLIHPSVLSTYKSHLETYLPDNRHTTMTSTMLTTSPIDSSKSDELDDAIREDNQIAENYSSSSLS</sequence>
<dbReference type="OrthoDB" id="3124339at2759"/>
<dbReference type="AlphaFoldDB" id="A0A067TIH5"/>
<dbReference type="HOGENOM" id="CLU_1151862_0_0_1"/>
<proteinExistence type="predicted"/>
<accession>A0A067TIH5</accession>
<name>A0A067TIH5_GALM3</name>
<gene>
    <name evidence="1" type="ORF">GALMADRAFT_238744</name>
</gene>
<evidence type="ECO:0000313" key="2">
    <source>
        <dbReference type="Proteomes" id="UP000027222"/>
    </source>
</evidence>
<reference evidence="2" key="1">
    <citation type="journal article" date="2014" name="Proc. Natl. Acad. Sci. U.S.A.">
        <title>Extensive sampling of basidiomycete genomes demonstrates inadequacy of the white-rot/brown-rot paradigm for wood decay fungi.</title>
        <authorList>
            <person name="Riley R."/>
            <person name="Salamov A.A."/>
            <person name="Brown D.W."/>
            <person name="Nagy L.G."/>
            <person name="Floudas D."/>
            <person name="Held B.W."/>
            <person name="Levasseur A."/>
            <person name="Lombard V."/>
            <person name="Morin E."/>
            <person name="Otillar R."/>
            <person name="Lindquist E.A."/>
            <person name="Sun H."/>
            <person name="LaButti K.M."/>
            <person name="Schmutz J."/>
            <person name="Jabbour D."/>
            <person name="Luo H."/>
            <person name="Baker S.E."/>
            <person name="Pisabarro A.G."/>
            <person name="Walton J.D."/>
            <person name="Blanchette R.A."/>
            <person name="Henrissat B."/>
            <person name="Martin F."/>
            <person name="Cullen D."/>
            <person name="Hibbett D.S."/>
            <person name="Grigoriev I.V."/>
        </authorList>
    </citation>
    <scope>NUCLEOTIDE SEQUENCE [LARGE SCALE GENOMIC DNA]</scope>
    <source>
        <strain evidence="2">CBS 339.88</strain>
    </source>
</reference>
<evidence type="ECO:0000313" key="1">
    <source>
        <dbReference type="EMBL" id="KDR82995.1"/>
    </source>
</evidence>
<dbReference type="Proteomes" id="UP000027222">
    <property type="component" value="Unassembled WGS sequence"/>
</dbReference>
<keyword evidence="2" id="KW-1185">Reference proteome</keyword>
<organism evidence="1 2">
    <name type="scientific">Galerina marginata (strain CBS 339.88)</name>
    <dbReference type="NCBI Taxonomy" id="685588"/>
    <lineage>
        <taxon>Eukaryota</taxon>
        <taxon>Fungi</taxon>
        <taxon>Dikarya</taxon>
        <taxon>Basidiomycota</taxon>
        <taxon>Agaricomycotina</taxon>
        <taxon>Agaricomycetes</taxon>
        <taxon>Agaricomycetidae</taxon>
        <taxon>Agaricales</taxon>
        <taxon>Agaricineae</taxon>
        <taxon>Strophariaceae</taxon>
        <taxon>Galerina</taxon>
    </lineage>
</organism>
<dbReference type="EMBL" id="KL142369">
    <property type="protein sequence ID" value="KDR82995.1"/>
    <property type="molecule type" value="Genomic_DNA"/>
</dbReference>